<protein>
    <submittedName>
        <fullName evidence="1">Uncharacterized protein</fullName>
    </submittedName>
</protein>
<organism evidence="1 2">
    <name type="scientific">Sporotomaculum syntrophicum</name>
    <dbReference type="NCBI Taxonomy" id="182264"/>
    <lineage>
        <taxon>Bacteria</taxon>
        <taxon>Bacillati</taxon>
        <taxon>Bacillota</taxon>
        <taxon>Clostridia</taxon>
        <taxon>Eubacteriales</taxon>
        <taxon>Desulfallaceae</taxon>
        <taxon>Sporotomaculum</taxon>
    </lineage>
</organism>
<proteinExistence type="predicted"/>
<gene>
    <name evidence="1" type="ORF">SPSYN_01639</name>
</gene>
<name>A0A9D3AXY7_9FIRM</name>
<dbReference type="EMBL" id="LSRS01000003">
    <property type="protein sequence ID" value="KAF1085497.1"/>
    <property type="molecule type" value="Genomic_DNA"/>
</dbReference>
<comment type="caution">
    <text evidence="1">The sequence shown here is derived from an EMBL/GenBank/DDBJ whole genome shotgun (WGS) entry which is preliminary data.</text>
</comment>
<reference evidence="1" key="1">
    <citation type="submission" date="2016-02" db="EMBL/GenBank/DDBJ databases">
        <title>Draft Genome Sequence of Sporotomaculum syntrophicum Strain FB, a Syntrophic Benzoate Degrader.</title>
        <authorList>
            <person name="Nobu M.K."/>
            <person name="Narihiro T."/>
            <person name="Qiu Y.-L."/>
            <person name="Ohashi A."/>
            <person name="Liu W.-T."/>
            <person name="Yuji S."/>
        </authorList>
    </citation>
    <scope>NUCLEOTIDE SEQUENCE</scope>
    <source>
        <strain evidence="1">FB</strain>
    </source>
</reference>
<keyword evidence="2" id="KW-1185">Reference proteome</keyword>
<dbReference type="AlphaFoldDB" id="A0A9D3AXY7"/>
<accession>A0A9D3AXY7</accession>
<evidence type="ECO:0000313" key="1">
    <source>
        <dbReference type="EMBL" id="KAF1085497.1"/>
    </source>
</evidence>
<dbReference type="Proteomes" id="UP000798488">
    <property type="component" value="Unassembled WGS sequence"/>
</dbReference>
<sequence>MKTDLQRAAVAGIAAVAVKLNGLMRAIAKCESIVVIDGNSARYQGSTHDSVWNKWAFGQFGWYRMSLITFVP</sequence>
<evidence type="ECO:0000313" key="2">
    <source>
        <dbReference type="Proteomes" id="UP000798488"/>
    </source>
</evidence>